<accession>A0A2U3LD89</accession>
<name>A0A2U3LD89_9BACT</name>
<reference evidence="2" key="1">
    <citation type="submission" date="2018-02" db="EMBL/GenBank/DDBJ databases">
        <authorList>
            <person name="Hausmann B."/>
        </authorList>
    </citation>
    <scope>NUCLEOTIDE SEQUENCE [LARGE SCALE GENOMIC DNA]</scope>
    <source>
        <strain evidence="2">Peat soil MAG SbA1</strain>
    </source>
</reference>
<protein>
    <submittedName>
        <fullName evidence="1">Uncharacterized protein</fullName>
    </submittedName>
</protein>
<proteinExistence type="predicted"/>
<evidence type="ECO:0000313" key="2">
    <source>
        <dbReference type="Proteomes" id="UP000238701"/>
    </source>
</evidence>
<gene>
    <name evidence="1" type="ORF">SBA1_930006</name>
</gene>
<evidence type="ECO:0000313" key="1">
    <source>
        <dbReference type="EMBL" id="SPF49719.1"/>
    </source>
</evidence>
<dbReference type="AlphaFoldDB" id="A0A2U3LD89"/>
<dbReference type="EMBL" id="OMOD01000192">
    <property type="protein sequence ID" value="SPF49719.1"/>
    <property type="molecule type" value="Genomic_DNA"/>
</dbReference>
<sequence length="117" mass="12406">MRGGKVEGQYSRTPACAPLAYSAEDDQRFQPNVTGDSAGSSLLLFFTLVGHDQSTCADYRDLGSIGRESASQVWRVDTVKLPACQWTLVALSEPPAASVRFAAVSSGPSMTGLGQFC</sequence>
<organism evidence="1 2">
    <name type="scientific">Candidatus Sulfotelmatobacter kueseliae</name>
    <dbReference type="NCBI Taxonomy" id="2042962"/>
    <lineage>
        <taxon>Bacteria</taxon>
        <taxon>Pseudomonadati</taxon>
        <taxon>Acidobacteriota</taxon>
        <taxon>Terriglobia</taxon>
        <taxon>Terriglobales</taxon>
        <taxon>Candidatus Korobacteraceae</taxon>
        <taxon>Candidatus Sulfotelmatobacter</taxon>
    </lineage>
</organism>
<dbReference type="Proteomes" id="UP000238701">
    <property type="component" value="Unassembled WGS sequence"/>
</dbReference>